<dbReference type="FunFam" id="3.30.160.60:FF:000373">
    <property type="entry name" value="Putative transcriptional repressor ctcf"/>
    <property type="match status" value="1"/>
</dbReference>
<keyword evidence="5" id="KW-0862">Zinc</keyword>
<dbReference type="PANTHER" id="PTHR23235">
    <property type="entry name" value="KRUEPPEL-LIKE TRANSCRIPTION FACTOR"/>
    <property type="match status" value="1"/>
</dbReference>
<feature type="domain" description="C2H2-type" evidence="11">
    <location>
        <begin position="62"/>
        <end position="89"/>
    </location>
</feature>
<organism evidence="12 13">
    <name type="scientific">Aquila chrysaetos chrysaetos</name>
    <dbReference type="NCBI Taxonomy" id="223781"/>
    <lineage>
        <taxon>Eukaryota</taxon>
        <taxon>Metazoa</taxon>
        <taxon>Chordata</taxon>
        <taxon>Craniata</taxon>
        <taxon>Vertebrata</taxon>
        <taxon>Euteleostomi</taxon>
        <taxon>Archelosauria</taxon>
        <taxon>Archosauria</taxon>
        <taxon>Dinosauria</taxon>
        <taxon>Saurischia</taxon>
        <taxon>Theropoda</taxon>
        <taxon>Coelurosauria</taxon>
        <taxon>Aves</taxon>
        <taxon>Neognathae</taxon>
        <taxon>Neoaves</taxon>
        <taxon>Telluraves</taxon>
        <taxon>Accipitrimorphae</taxon>
        <taxon>Accipitriformes</taxon>
        <taxon>Accipitridae</taxon>
        <taxon>Accipitrinae</taxon>
        <taxon>Aquila</taxon>
    </lineage>
</organism>
<evidence type="ECO:0000256" key="1">
    <source>
        <dbReference type="ARBA" id="ARBA00004123"/>
    </source>
</evidence>
<feature type="domain" description="C2H2-type" evidence="11">
    <location>
        <begin position="5"/>
        <end position="32"/>
    </location>
</feature>
<keyword evidence="7" id="KW-0238">DNA-binding</keyword>
<keyword evidence="4 10" id="KW-0863">Zinc-finger</keyword>
<keyword evidence="2" id="KW-0479">Metal-binding</keyword>
<evidence type="ECO:0000256" key="6">
    <source>
        <dbReference type="ARBA" id="ARBA00023015"/>
    </source>
</evidence>
<dbReference type="Pfam" id="PF00096">
    <property type="entry name" value="zf-C2H2"/>
    <property type="match status" value="3"/>
</dbReference>
<feature type="domain" description="C2H2-type" evidence="11">
    <location>
        <begin position="33"/>
        <end position="61"/>
    </location>
</feature>
<dbReference type="GO" id="GO:0008270">
    <property type="term" value="F:zinc ion binding"/>
    <property type="evidence" value="ECO:0007669"/>
    <property type="project" value="UniProtKB-KW"/>
</dbReference>
<dbReference type="PROSITE" id="PS00028">
    <property type="entry name" value="ZINC_FINGER_C2H2_1"/>
    <property type="match status" value="2"/>
</dbReference>
<dbReference type="InParanoid" id="A0A663E0R5"/>
<dbReference type="PANTHER" id="PTHR23235:SF120">
    <property type="entry name" value="KRUPPEL-LIKE FACTOR 15"/>
    <property type="match status" value="1"/>
</dbReference>
<keyword evidence="13" id="KW-1185">Reference proteome</keyword>
<dbReference type="FunFam" id="3.30.160.60:FF:000049">
    <property type="entry name" value="transcriptional repressor CTCF isoform X1"/>
    <property type="match status" value="2"/>
</dbReference>
<dbReference type="InterPro" id="IPR013087">
    <property type="entry name" value="Znf_C2H2_type"/>
</dbReference>
<dbReference type="AlphaFoldDB" id="A0A663E0R5"/>
<dbReference type="SMART" id="SM00355">
    <property type="entry name" value="ZnF_C2H2"/>
    <property type="match status" value="4"/>
</dbReference>
<dbReference type="PROSITE" id="PS50157">
    <property type="entry name" value="ZINC_FINGER_C2H2_2"/>
    <property type="match status" value="3"/>
</dbReference>
<evidence type="ECO:0000256" key="9">
    <source>
        <dbReference type="ARBA" id="ARBA00023242"/>
    </source>
</evidence>
<evidence type="ECO:0000256" key="5">
    <source>
        <dbReference type="ARBA" id="ARBA00022833"/>
    </source>
</evidence>
<accession>A0A663E0R5</accession>
<dbReference type="GO" id="GO:0000981">
    <property type="term" value="F:DNA-binding transcription factor activity, RNA polymerase II-specific"/>
    <property type="evidence" value="ECO:0007669"/>
    <property type="project" value="TreeGrafter"/>
</dbReference>
<evidence type="ECO:0000259" key="11">
    <source>
        <dbReference type="PROSITE" id="PS50157"/>
    </source>
</evidence>
<dbReference type="GO" id="GO:0000978">
    <property type="term" value="F:RNA polymerase II cis-regulatory region sequence-specific DNA binding"/>
    <property type="evidence" value="ECO:0007669"/>
    <property type="project" value="TreeGrafter"/>
</dbReference>
<evidence type="ECO:0000313" key="12">
    <source>
        <dbReference type="Ensembl" id="ENSACCP00020005559.1"/>
    </source>
</evidence>
<sequence length="146" mass="16893">DEKRHVCHLCLKAFRTATVLHNHVNVHTGTRPYKCNDCDMAFVTSGELSRHRRYKHTLEKPFKCSVCKYSSVEASKMKRHIRSHTGERPYACDLCSYASKDAYKLKRHMITHSVHSNHGSVMCMPSEKAVNICHILQGLTWLNYDM</sequence>
<dbReference type="Gene3D" id="3.30.160.60">
    <property type="entry name" value="Classic Zinc Finger"/>
    <property type="match status" value="4"/>
</dbReference>
<keyword evidence="6" id="KW-0805">Transcription regulation</keyword>
<evidence type="ECO:0000256" key="8">
    <source>
        <dbReference type="ARBA" id="ARBA00023163"/>
    </source>
</evidence>
<comment type="subcellular location">
    <subcellularLocation>
        <location evidence="1">Nucleus</location>
    </subcellularLocation>
</comment>
<dbReference type="GeneTree" id="ENSGT00940000161524"/>
<evidence type="ECO:0000256" key="2">
    <source>
        <dbReference type="ARBA" id="ARBA00022723"/>
    </source>
</evidence>
<name>A0A663E0R5_AQUCH</name>
<dbReference type="Ensembl" id="ENSACCT00020005795.1">
    <property type="protein sequence ID" value="ENSACCP00020005559.1"/>
    <property type="gene ID" value="ENSACCG00020003815.1"/>
</dbReference>
<dbReference type="SUPFAM" id="SSF57667">
    <property type="entry name" value="beta-beta-alpha zinc fingers"/>
    <property type="match status" value="2"/>
</dbReference>
<evidence type="ECO:0000256" key="4">
    <source>
        <dbReference type="ARBA" id="ARBA00022771"/>
    </source>
</evidence>
<dbReference type="InterPro" id="IPR036236">
    <property type="entry name" value="Znf_C2H2_sf"/>
</dbReference>
<evidence type="ECO:0000256" key="3">
    <source>
        <dbReference type="ARBA" id="ARBA00022737"/>
    </source>
</evidence>
<dbReference type="GO" id="GO:0005634">
    <property type="term" value="C:nucleus"/>
    <property type="evidence" value="ECO:0007669"/>
    <property type="project" value="UniProtKB-SubCell"/>
</dbReference>
<evidence type="ECO:0000256" key="10">
    <source>
        <dbReference type="PROSITE-ProRule" id="PRU00042"/>
    </source>
</evidence>
<reference evidence="12" key="1">
    <citation type="submission" date="2025-08" db="UniProtKB">
        <authorList>
            <consortium name="Ensembl"/>
        </authorList>
    </citation>
    <scope>IDENTIFICATION</scope>
</reference>
<evidence type="ECO:0000313" key="13">
    <source>
        <dbReference type="Proteomes" id="UP000472275"/>
    </source>
</evidence>
<protein>
    <recommendedName>
        <fullName evidence="11">C2H2-type domain-containing protein</fullName>
    </recommendedName>
</protein>
<keyword evidence="3" id="KW-0677">Repeat</keyword>
<proteinExistence type="predicted"/>
<evidence type="ECO:0000256" key="7">
    <source>
        <dbReference type="ARBA" id="ARBA00023125"/>
    </source>
</evidence>
<dbReference type="Proteomes" id="UP000472275">
    <property type="component" value="Chromosome 3"/>
</dbReference>
<keyword evidence="9" id="KW-0539">Nucleus</keyword>
<reference evidence="12" key="2">
    <citation type="submission" date="2025-09" db="UniProtKB">
        <authorList>
            <consortium name="Ensembl"/>
        </authorList>
    </citation>
    <scope>IDENTIFICATION</scope>
</reference>
<keyword evidence="8" id="KW-0804">Transcription</keyword>